<dbReference type="OMA" id="NNQENAV"/>
<dbReference type="AlphaFoldDB" id="Q19916"/>
<dbReference type="Bgee" id="WBGene00017938">
    <property type="expression patterns" value="Expressed in material anatomical entity and 5 other cell types or tissues"/>
</dbReference>
<dbReference type="GeneID" id="185135"/>
<feature type="compositionally biased region" description="Polar residues" evidence="1">
    <location>
        <begin position="1"/>
        <end position="13"/>
    </location>
</feature>
<dbReference type="Proteomes" id="UP000001940">
    <property type="component" value="Chromosome X"/>
</dbReference>
<dbReference type="InParanoid" id="Q19916"/>
<feature type="region of interest" description="Disordered" evidence="1">
    <location>
        <begin position="1"/>
        <end position="24"/>
    </location>
</feature>
<sequence>MNSMENMENSSIANFNNRKSSNNNQENAVNQMVVKKPIKRKTALPLQVPAKKFKEVVVVEQPSPPKPTPSASTMGIDIPMDPDYSRLPKDFELGNLAREKFAGIVKADLSDRYEIQIYCRLFEHFSYYPIYKFDEDVWIAAHDHAVKEVIRFRTPPSVLMQEARRRRKRN</sequence>
<feature type="compositionally biased region" description="Low complexity" evidence="1">
    <location>
        <begin position="14"/>
        <end position="24"/>
    </location>
</feature>
<reference evidence="2 3" key="1">
    <citation type="journal article" date="1998" name="Science">
        <title>Genome sequence of the nematode C. elegans: a platform for investigating biology.</title>
        <authorList>
            <consortium name="The C. elegans sequencing consortium"/>
            <person name="Sulson J.E."/>
            <person name="Waterston R."/>
        </authorList>
    </citation>
    <scope>NUCLEOTIDE SEQUENCE [LARGE SCALE GENOMIC DNA]</scope>
    <source>
        <strain evidence="2 3">Bristol N2</strain>
    </source>
</reference>
<gene>
    <name evidence="2" type="ORF">CELE_F31A3.3</name>
    <name evidence="2 4" type="ORF">F31A3.3</name>
</gene>
<dbReference type="CTD" id="185135"/>
<name>Q19916_CAEEL</name>
<dbReference type="PIR" id="T29696">
    <property type="entry name" value="T29696"/>
</dbReference>
<dbReference type="AGR" id="WB:WBGene00017938"/>
<evidence type="ECO:0000256" key="1">
    <source>
        <dbReference type="SAM" id="MobiDB-lite"/>
    </source>
</evidence>
<dbReference type="PaxDb" id="6239-F31A3.3"/>
<dbReference type="RefSeq" id="NP_510836.2">
    <property type="nucleotide sequence ID" value="NM_078435.2"/>
</dbReference>
<protein>
    <submittedName>
        <fullName evidence="2">Uncharacterized protein</fullName>
    </submittedName>
</protein>
<evidence type="ECO:0000313" key="4">
    <source>
        <dbReference type="WormBase" id="F31A3.3"/>
    </source>
</evidence>
<dbReference type="UCSC" id="F31A3.3">
    <property type="organism name" value="c. elegans"/>
</dbReference>
<dbReference type="OrthoDB" id="5860207at2759"/>
<keyword evidence="3" id="KW-1185">Reference proteome</keyword>
<dbReference type="KEGG" id="cel:CELE_F31A3.3"/>
<proteinExistence type="predicted"/>
<evidence type="ECO:0000313" key="2">
    <source>
        <dbReference type="EMBL" id="CCD70291.1"/>
    </source>
</evidence>
<dbReference type="WormBase" id="F31A3.3">
    <property type="protein sequence ID" value="CE39927"/>
    <property type="gene ID" value="WBGene00017938"/>
</dbReference>
<dbReference type="FunCoup" id="Q19916">
    <property type="interactions" value="1542"/>
</dbReference>
<dbReference type="eggNOG" id="ENOG502TI2T">
    <property type="taxonomic scope" value="Eukaryota"/>
</dbReference>
<dbReference type="HOGENOM" id="CLU_118742_0_0_1"/>
<accession>Q19916</accession>
<organism evidence="2 3">
    <name type="scientific">Caenorhabditis elegans</name>
    <dbReference type="NCBI Taxonomy" id="6239"/>
    <lineage>
        <taxon>Eukaryota</taxon>
        <taxon>Metazoa</taxon>
        <taxon>Ecdysozoa</taxon>
        <taxon>Nematoda</taxon>
        <taxon>Chromadorea</taxon>
        <taxon>Rhabditida</taxon>
        <taxon>Rhabditina</taxon>
        <taxon>Rhabditomorpha</taxon>
        <taxon>Rhabditoidea</taxon>
        <taxon>Rhabditidae</taxon>
        <taxon>Peloderinae</taxon>
        <taxon>Caenorhabditis</taxon>
    </lineage>
</organism>
<evidence type="ECO:0000313" key="3">
    <source>
        <dbReference type="Proteomes" id="UP000001940"/>
    </source>
</evidence>
<dbReference type="EMBL" id="BX284606">
    <property type="protein sequence ID" value="CCD70291.1"/>
    <property type="molecule type" value="Genomic_DNA"/>
</dbReference>